<dbReference type="EMBL" id="CP030104">
    <property type="protein sequence ID" value="AWX43612.1"/>
    <property type="molecule type" value="Genomic_DNA"/>
</dbReference>
<dbReference type="KEGG" id="spon:HME9304_00603"/>
<keyword evidence="2" id="KW-1185">Reference proteome</keyword>
<sequence length="41" mass="4642">MNLHLVNIDKINDVFSFRIILMDILILVVRIEDIGPTSSSS</sequence>
<proteinExistence type="predicted"/>
<organism evidence="1 2">
    <name type="scientific">Flagellimonas maritima</name>
    <dbReference type="NCBI Taxonomy" id="1383885"/>
    <lineage>
        <taxon>Bacteria</taxon>
        <taxon>Pseudomonadati</taxon>
        <taxon>Bacteroidota</taxon>
        <taxon>Flavobacteriia</taxon>
        <taxon>Flavobacteriales</taxon>
        <taxon>Flavobacteriaceae</taxon>
        <taxon>Flagellimonas</taxon>
    </lineage>
</organism>
<protein>
    <submittedName>
        <fullName evidence="1">Uncharacterized protein</fullName>
    </submittedName>
</protein>
<gene>
    <name evidence="1" type="ORF">HME9304_00603</name>
</gene>
<dbReference type="AlphaFoldDB" id="A0A2Z4LPA5"/>
<evidence type="ECO:0000313" key="1">
    <source>
        <dbReference type="EMBL" id="AWX43612.1"/>
    </source>
</evidence>
<reference evidence="1 2" key="1">
    <citation type="submission" date="2018-06" db="EMBL/GenBank/DDBJ databases">
        <title>Spongiibacterium sp. HME9304 Genome sequencing and assembly.</title>
        <authorList>
            <person name="Kang H."/>
            <person name="Kim H."/>
            <person name="Joh K."/>
        </authorList>
    </citation>
    <scope>NUCLEOTIDE SEQUENCE [LARGE SCALE GENOMIC DNA]</scope>
    <source>
        <strain evidence="1 2">HME9304</strain>
    </source>
</reference>
<evidence type="ECO:0000313" key="2">
    <source>
        <dbReference type="Proteomes" id="UP000248536"/>
    </source>
</evidence>
<dbReference type="Proteomes" id="UP000248536">
    <property type="component" value="Chromosome"/>
</dbReference>
<accession>A0A2Z4LPA5</accession>
<name>A0A2Z4LPA5_9FLAO</name>